<dbReference type="InterPro" id="IPR011009">
    <property type="entry name" value="Kinase-like_dom_sf"/>
</dbReference>
<dbReference type="PROSITE" id="PS00108">
    <property type="entry name" value="PROTEIN_KINASE_ST"/>
    <property type="match status" value="1"/>
</dbReference>
<feature type="compositionally biased region" description="Basic residues" evidence="6">
    <location>
        <begin position="546"/>
        <end position="560"/>
    </location>
</feature>
<feature type="compositionally biased region" description="Low complexity" evidence="6">
    <location>
        <begin position="489"/>
        <end position="500"/>
    </location>
</feature>
<dbReference type="STRING" id="644223.C4R7B9"/>
<dbReference type="InterPro" id="IPR045269">
    <property type="entry name" value="Atg1-like"/>
</dbReference>
<dbReference type="EC" id="2.7.11.1" evidence="1"/>
<dbReference type="RefSeq" id="XP_002493673.1">
    <property type="nucleotide sequence ID" value="XM_002493628.1"/>
</dbReference>
<keyword evidence="3" id="KW-0547">Nucleotide-binding</keyword>
<evidence type="ECO:0000256" key="3">
    <source>
        <dbReference type="ARBA" id="ARBA00022741"/>
    </source>
</evidence>
<dbReference type="OrthoDB" id="4062651at2759"/>
<keyword evidence="4" id="KW-0418">Kinase</keyword>
<evidence type="ECO:0000256" key="4">
    <source>
        <dbReference type="ARBA" id="ARBA00022777"/>
    </source>
</evidence>
<dbReference type="InterPro" id="IPR000719">
    <property type="entry name" value="Prot_kinase_dom"/>
</dbReference>
<dbReference type="HOGENOM" id="CLU_008377_1_0_1"/>
<evidence type="ECO:0000313" key="8">
    <source>
        <dbReference type="EMBL" id="CAY71494.1"/>
    </source>
</evidence>
<reference evidence="8 9" key="1">
    <citation type="journal article" date="2009" name="Nat. Biotechnol.">
        <title>Genome sequence of the recombinant protein production host Pichia pastoris.</title>
        <authorList>
            <person name="De Schutter K."/>
            <person name="Lin Y.C."/>
            <person name="Tiels P."/>
            <person name="Van Hecke A."/>
            <person name="Glinka S."/>
            <person name="Weber-Lehmann J."/>
            <person name="Rouze P."/>
            <person name="Van de Peer Y."/>
            <person name="Callewaert N."/>
        </authorList>
    </citation>
    <scope>NUCLEOTIDE SEQUENCE [LARGE SCALE GENOMIC DNA]</scope>
    <source>
        <strain evidence="9">GS115 / ATCC 20864</strain>
    </source>
</reference>
<dbReference type="GO" id="GO:0016020">
    <property type="term" value="C:membrane"/>
    <property type="evidence" value="ECO:0007669"/>
    <property type="project" value="TreeGrafter"/>
</dbReference>
<dbReference type="Pfam" id="PF00069">
    <property type="entry name" value="Pkinase"/>
    <property type="match status" value="1"/>
</dbReference>
<dbReference type="Gene3D" id="1.10.510.10">
    <property type="entry name" value="Transferase(Phosphotransferase) domain 1"/>
    <property type="match status" value="1"/>
</dbReference>
<feature type="compositionally biased region" description="Polar residues" evidence="6">
    <location>
        <begin position="471"/>
        <end position="488"/>
    </location>
</feature>
<dbReference type="Proteomes" id="UP000000314">
    <property type="component" value="Chromosome 4"/>
</dbReference>
<dbReference type="GO" id="GO:0004674">
    <property type="term" value="F:protein serine/threonine kinase activity"/>
    <property type="evidence" value="ECO:0007669"/>
    <property type="project" value="UniProtKB-EC"/>
</dbReference>
<dbReference type="GO" id="GO:0000045">
    <property type="term" value="P:autophagosome assembly"/>
    <property type="evidence" value="ECO:0007669"/>
    <property type="project" value="TreeGrafter"/>
</dbReference>
<evidence type="ECO:0000256" key="1">
    <source>
        <dbReference type="ARBA" id="ARBA00012513"/>
    </source>
</evidence>
<dbReference type="InParanoid" id="C4R7B9"/>
<dbReference type="AlphaFoldDB" id="C4R7B9"/>
<evidence type="ECO:0000259" key="7">
    <source>
        <dbReference type="PROSITE" id="PS50011"/>
    </source>
</evidence>
<keyword evidence="9" id="KW-1185">Reference proteome</keyword>
<feature type="region of interest" description="Disordered" evidence="6">
    <location>
        <begin position="417"/>
        <end position="436"/>
    </location>
</feature>
<dbReference type="PROSITE" id="PS50011">
    <property type="entry name" value="PROTEIN_KINASE_DOM"/>
    <property type="match status" value="1"/>
</dbReference>
<keyword evidence="5" id="KW-0067">ATP-binding</keyword>
<proteinExistence type="predicted"/>
<feature type="domain" description="Protein kinase" evidence="7">
    <location>
        <begin position="16"/>
        <end position="344"/>
    </location>
</feature>
<dbReference type="eggNOG" id="KOG0583">
    <property type="taxonomic scope" value="Eukaryota"/>
</dbReference>
<dbReference type="GO" id="GO:0005524">
    <property type="term" value="F:ATP binding"/>
    <property type="evidence" value="ECO:0007669"/>
    <property type="project" value="UniProtKB-KW"/>
</dbReference>
<dbReference type="KEGG" id="ppa:PAS_chr4_0260"/>
<dbReference type="GO" id="GO:0005829">
    <property type="term" value="C:cytosol"/>
    <property type="evidence" value="ECO:0007669"/>
    <property type="project" value="TreeGrafter"/>
</dbReference>
<evidence type="ECO:0000256" key="2">
    <source>
        <dbReference type="ARBA" id="ARBA00022679"/>
    </source>
</evidence>
<dbReference type="GO" id="GO:0005776">
    <property type="term" value="C:autophagosome"/>
    <property type="evidence" value="ECO:0007669"/>
    <property type="project" value="TreeGrafter"/>
</dbReference>
<feature type="region of interest" description="Disordered" evidence="6">
    <location>
        <begin position="732"/>
        <end position="751"/>
    </location>
</feature>
<dbReference type="SMART" id="SM00220">
    <property type="entry name" value="S_TKc"/>
    <property type="match status" value="1"/>
</dbReference>
<protein>
    <recommendedName>
        <fullName evidence="1">non-specific serine/threonine protein kinase</fullName>
        <ecNumber evidence="1">2.7.11.1</ecNumber>
    </recommendedName>
</protein>
<dbReference type="GO" id="GO:0010506">
    <property type="term" value="P:regulation of autophagy"/>
    <property type="evidence" value="ECO:0007669"/>
    <property type="project" value="InterPro"/>
</dbReference>
<feature type="region of interest" description="Disordered" evidence="6">
    <location>
        <begin position="679"/>
        <end position="727"/>
    </location>
</feature>
<evidence type="ECO:0000256" key="5">
    <source>
        <dbReference type="ARBA" id="ARBA00022840"/>
    </source>
</evidence>
<dbReference type="GO" id="GO:0000407">
    <property type="term" value="C:phagophore assembly site"/>
    <property type="evidence" value="ECO:0007669"/>
    <property type="project" value="TreeGrafter"/>
</dbReference>
<dbReference type="SUPFAM" id="SSF56112">
    <property type="entry name" value="Protein kinase-like (PK-like)"/>
    <property type="match status" value="1"/>
</dbReference>
<gene>
    <name evidence="8" type="ordered locus">PAS_chr4_0260</name>
</gene>
<dbReference type="SMR" id="C4R7B9"/>
<feature type="region of interest" description="Disordered" evidence="6">
    <location>
        <begin position="469"/>
        <end position="594"/>
    </location>
</feature>
<name>C4R7B9_KOMPG</name>
<dbReference type="PANTHER" id="PTHR24348">
    <property type="entry name" value="SERINE/THREONINE-PROTEIN KINASE UNC-51-RELATED"/>
    <property type="match status" value="1"/>
</dbReference>
<sequence>MGSWTTTEGALLNNRYLKVRDISEGSFGLVFLAKDTKENDKLVAVKYVASPNEITRYKEMRLKNNFSDISDTASSDNNSVPTTSTDATSLVNVDAVHPDSADKSKEPTNLTNLIRETKLEVDILRKLGLHINIATLYDTFENYIVLEYCSRGDLYEAIRNGVGPSSTHDVIDVMMQLIEAVEYCHAHSVYHRDIKPENILIAEDWSIKLSDFGLATTSKFSSDFDVGSERYMAPELFDKNDSEYFDQTYDAEKADVWSIGICLLNIVFGKNPFQRANGSDKMFLHFASNRETLFDIFPSMSFDLFGVLRHSLTLDPNNRNLYNMKQELLKLKSLTIEEEFHPFDDTDELGEIQEKKELEVVEISEEPASLPVQETTDTEEKSLAVSFKQTNSLLKSRRPLGVPTSDNIDIKVTKKPANSEHGYADNDIDNGNDGFKRQDFLTPRSVFNNYMDKIEKNRVNKETKNFHHTNHGLQLNSTNHQSHNTQNQPPSYSTYHTPSSQNHYHPHSNKPGYYRRSFSNGNGNTYSPQYQEHYHTKSNNYNPQRKAWRRRKKSNHRMPRKQSTSVGGSYKPNRISFHTNQRARDSFKGSFSSHKKTGLMAKGAMANTNTPATGKYVPPGLRSPVKFQGIPNESAIVTDDDDVDELFVLEGDFDQGVLAEKFDTTMKIGYKDKGSKEKEKVKKDIYIPPHQRRNSEDKHSRPFGSKPFGNHISPPNSGKNLPYSKFKMGNRRHEKKISFDNNDDSISSSLPNLSWFDKKEKWDKDKESDYVY</sequence>
<keyword evidence="2" id="KW-0808">Transferase</keyword>
<accession>C4R7B9</accession>
<dbReference type="GeneID" id="8200970"/>
<organism evidence="8 9">
    <name type="scientific">Komagataella phaffii (strain GS115 / ATCC 20864)</name>
    <name type="common">Yeast</name>
    <name type="synonym">Pichia pastoris</name>
    <dbReference type="NCBI Taxonomy" id="644223"/>
    <lineage>
        <taxon>Eukaryota</taxon>
        <taxon>Fungi</taxon>
        <taxon>Dikarya</taxon>
        <taxon>Ascomycota</taxon>
        <taxon>Saccharomycotina</taxon>
        <taxon>Pichiomycetes</taxon>
        <taxon>Pichiales</taxon>
        <taxon>Pichiaceae</taxon>
        <taxon>Komagataella</taxon>
    </lineage>
</organism>
<dbReference type="Gene3D" id="3.30.200.20">
    <property type="entry name" value="Phosphorylase Kinase, domain 1"/>
    <property type="match status" value="1"/>
</dbReference>
<dbReference type="InterPro" id="IPR008271">
    <property type="entry name" value="Ser/Thr_kinase_AS"/>
</dbReference>
<dbReference type="EMBL" id="FN392322">
    <property type="protein sequence ID" value="CAY71494.1"/>
    <property type="molecule type" value="Genomic_DNA"/>
</dbReference>
<evidence type="ECO:0000313" key="9">
    <source>
        <dbReference type="Proteomes" id="UP000000314"/>
    </source>
</evidence>
<feature type="compositionally biased region" description="Polar residues" evidence="6">
    <location>
        <begin position="517"/>
        <end position="530"/>
    </location>
</feature>
<evidence type="ECO:0000256" key="6">
    <source>
        <dbReference type="SAM" id="MobiDB-lite"/>
    </source>
</evidence>
<dbReference type="PANTHER" id="PTHR24348:SF22">
    <property type="entry name" value="NON-SPECIFIC SERINE_THREONINE PROTEIN KINASE"/>
    <property type="match status" value="1"/>
</dbReference>